<dbReference type="AlphaFoldDB" id="A0A366IR02"/>
<comment type="function">
    <text evidence="1">Catalyzes the cleavage of 5-oxoproline to form L-glutamate coupled to the hydrolysis of ATP to ADP and inorganic phosphate.</text>
</comment>
<comment type="caution">
    <text evidence="3">The sequence shown here is derived from an EMBL/GenBank/DDBJ whole genome shotgun (WGS) entry which is preliminary data.</text>
</comment>
<dbReference type="EC" id="3.5.2.9" evidence="1"/>
<organism evidence="3 4">
    <name type="scientific">Brevibacterium celere</name>
    <dbReference type="NCBI Taxonomy" id="225845"/>
    <lineage>
        <taxon>Bacteria</taxon>
        <taxon>Bacillati</taxon>
        <taxon>Actinomycetota</taxon>
        <taxon>Actinomycetes</taxon>
        <taxon>Micrococcales</taxon>
        <taxon>Brevibacteriaceae</taxon>
        <taxon>Brevibacterium</taxon>
    </lineage>
</organism>
<feature type="region of interest" description="Disordered" evidence="2">
    <location>
        <begin position="257"/>
        <end position="279"/>
    </location>
</feature>
<dbReference type="InterPro" id="IPR005501">
    <property type="entry name" value="LamB/YcsF/PxpA-like"/>
</dbReference>
<proteinExistence type="inferred from homology"/>
<keyword evidence="4" id="KW-1185">Reference proteome</keyword>
<comment type="subunit">
    <text evidence="1">Forms a complex composed of PxpA, PxpB and PxpC.</text>
</comment>
<reference evidence="3 4" key="1">
    <citation type="submission" date="2018-06" db="EMBL/GenBank/DDBJ databases">
        <title>Freshwater and sediment microbial communities from various areas in North America, analyzing microbe dynamics in response to fracking.</title>
        <authorList>
            <person name="Lamendella R."/>
        </authorList>
    </citation>
    <scope>NUCLEOTIDE SEQUENCE [LARGE SCALE GENOMIC DNA]</scope>
    <source>
        <strain evidence="3 4">3b_TX</strain>
    </source>
</reference>
<protein>
    <recommendedName>
        <fullName evidence="1">5-oxoprolinase subunit A</fullName>
        <shortName evidence="1">5-OPase subunit A</shortName>
        <ecNumber evidence="1">3.5.2.9</ecNumber>
    </recommendedName>
    <alternativeName>
        <fullName evidence="1">5-oxoprolinase (ATP-hydrolyzing) subunit A</fullName>
    </alternativeName>
</protein>
<dbReference type="EMBL" id="QNSB01000001">
    <property type="protein sequence ID" value="RBP74547.1"/>
    <property type="molecule type" value="Genomic_DNA"/>
</dbReference>
<keyword evidence="1" id="KW-0547">Nucleotide-binding</keyword>
<dbReference type="RefSeq" id="WP_113902604.1">
    <property type="nucleotide sequence ID" value="NZ_QNSB01000001.1"/>
</dbReference>
<dbReference type="GO" id="GO:0005975">
    <property type="term" value="P:carbohydrate metabolic process"/>
    <property type="evidence" value="ECO:0007669"/>
    <property type="project" value="InterPro"/>
</dbReference>
<dbReference type="InterPro" id="IPR011330">
    <property type="entry name" value="Glyco_hydro/deAcase_b/a-brl"/>
</dbReference>
<accession>A0A366IR02</accession>
<evidence type="ECO:0000313" key="4">
    <source>
        <dbReference type="Proteomes" id="UP000253509"/>
    </source>
</evidence>
<dbReference type="PANTHER" id="PTHR30292:SF0">
    <property type="entry name" value="5-OXOPROLINASE SUBUNIT A"/>
    <property type="match status" value="1"/>
</dbReference>
<evidence type="ECO:0000313" key="3">
    <source>
        <dbReference type="EMBL" id="RBP74547.1"/>
    </source>
</evidence>
<evidence type="ECO:0000256" key="2">
    <source>
        <dbReference type="SAM" id="MobiDB-lite"/>
    </source>
</evidence>
<sequence>MTTIDLNSDLGENVPDRVVSDDEAMLGLVTSANVSCGFHAGNPEGIRATVAAATRSGVVIGAHPGYDDYEGFGRRPMDVPAATLQAQVEYQIGALIGLTTAVGGEVAYVKPHGGLYNRIVHDEAQAKVVVDAIKAIDPGLVFLGLAGSVSNRVAEAAGLAVAAEAFADRAYNPDGSLVSRTEEGAVLHDPDAVAERVLRLVETGRITAVDGSVVTVEAQSICFHGDSEGSIAMARAARSRLEEAGVTIAPFAGSPAVGSPFAESAPGGSSDGTVSGSPA</sequence>
<comment type="similarity">
    <text evidence="1">Belongs to the LamB/PxpA family.</text>
</comment>
<keyword evidence="1" id="KW-0378">Hydrolase</keyword>
<gene>
    <name evidence="1" type="primary">pxpA</name>
    <name evidence="3" type="ORF">DFO65_101267</name>
</gene>
<name>A0A366IR02_9MICO</name>
<dbReference type="Proteomes" id="UP000253509">
    <property type="component" value="Unassembled WGS sequence"/>
</dbReference>
<dbReference type="NCBIfam" id="NF003814">
    <property type="entry name" value="PRK05406.1-3"/>
    <property type="match status" value="1"/>
</dbReference>
<dbReference type="PANTHER" id="PTHR30292">
    <property type="entry name" value="UNCHARACTERIZED PROTEIN YBGL-RELATED"/>
    <property type="match status" value="1"/>
</dbReference>
<dbReference type="GO" id="GO:0005524">
    <property type="term" value="F:ATP binding"/>
    <property type="evidence" value="ECO:0007669"/>
    <property type="project" value="UniProtKB-UniRule"/>
</dbReference>
<dbReference type="SUPFAM" id="SSF88713">
    <property type="entry name" value="Glycoside hydrolase/deacetylase"/>
    <property type="match status" value="1"/>
</dbReference>
<keyword evidence="1" id="KW-0067">ATP-binding</keyword>
<dbReference type="Pfam" id="PF03746">
    <property type="entry name" value="LamB_YcsF"/>
    <property type="match status" value="1"/>
</dbReference>
<dbReference type="GO" id="GO:0017168">
    <property type="term" value="F:5-oxoprolinase (ATP-hydrolyzing) activity"/>
    <property type="evidence" value="ECO:0007669"/>
    <property type="project" value="UniProtKB-UniRule"/>
</dbReference>
<dbReference type="HAMAP" id="MF_00691">
    <property type="entry name" value="PxpA"/>
    <property type="match status" value="1"/>
</dbReference>
<dbReference type="NCBIfam" id="NF003816">
    <property type="entry name" value="PRK05406.1-5"/>
    <property type="match status" value="1"/>
</dbReference>
<dbReference type="Gene3D" id="3.20.20.370">
    <property type="entry name" value="Glycoside hydrolase/deacetylase"/>
    <property type="match status" value="1"/>
</dbReference>
<comment type="catalytic activity">
    <reaction evidence="1">
        <text>5-oxo-L-proline + ATP + 2 H2O = L-glutamate + ADP + phosphate + H(+)</text>
        <dbReference type="Rhea" id="RHEA:10348"/>
        <dbReference type="ChEBI" id="CHEBI:15377"/>
        <dbReference type="ChEBI" id="CHEBI:15378"/>
        <dbReference type="ChEBI" id="CHEBI:29985"/>
        <dbReference type="ChEBI" id="CHEBI:30616"/>
        <dbReference type="ChEBI" id="CHEBI:43474"/>
        <dbReference type="ChEBI" id="CHEBI:58402"/>
        <dbReference type="ChEBI" id="CHEBI:456216"/>
        <dbReference type="EC" id="3.5.2.9"/>
    </reaction>
</comment>
<dbReference type="CDD" id="cd10787">
    <property type="entry name" value="LamB_YcsF_like"/>
    <property type="match status" value="1"/>
</dbReference>
<evidence type="ECO:0000256" key="1">
    <source>
        <dbReference type="HAMAP-Rule" id="MF_00691"/>
    </source>
</evidence>